<organism evidence="4">
    <name type="scientific">hydrothermal vent metagenome</name>
    <dbReference type="NCBI Taxonomy" id="652676"/>
    <lineage>
        <taxon>unclassified sequences</taxon>
        <taxon>metagenomes</taxon>
        <taxon>ecological metagenomes</taxon>
    </lineage>
</organism>
<evidence type="ECO:0000313" key="4">
    <source>
        <dbReference type="EMBL" id="VAX18526.1"/>
    </source>
</evidence>
<reference evidence="4" key="1">
    <citation type="submission" date="2018-06" db="EMBL/GenBank/DDBJ databases">
        <authorList>
            <person name="Zhirakovskaya E."/>
        </authorList>
    </citation>
    <scope>NUCLEOTIDE SEQUENCE</scope>
</reference>
<proteinExistence type="inferred from homology"/>
<dbReference type="PANTHER" id="PTHR30149">
    <property type="entry name" value="HYDROGENASE PROTEIN ASSEMBLY PROTEIN HYPD"/>
    <property type="match status" value="1"/>
</dbReference>
<protein>
    <submittedName>
        <fullName evidence="4">[NiFe] hydrogenase metallocenter assembly protein HypD</fullName>
    </submittedName>
</protein>
<dbReference type="Gene3D" id="6.10.20.100">
    <property type="match status" value="1"/>
</dbReference>
<dbReference type="PANTHER" id="PTHR30149:SF0">
    <property type="entry name" value="HYDROGENASE MATURATION FACTOR HYPD"/>
    <property type="match status" value="1"/>
</dbReference>
<dbReference type="PIRSF" id="PIRSF005622">
    <property type="entry name" value="Hydrgn_mat_hypD"/>
    <property type="match status" value="1"/>
</dbReference>
<dbReference type="GO" id="GO:0070025">
    <property type="term" value="F:carbon monoxide binding"/>
    <property type="evidence" value="ECO:0007669"/>
    <property type="project" value="TreeGrafter"/>
</dbReference>
<dbReference type="Gene3D" id="3.40.50.11750">
    <property type="entry name" value="HypD, alpha/beta domain 1"/>
    <property type="match status" value="2"/>
</dbReference>
<dbReference type="AlphaFoldDB" id="A0A3B1BJP0"/>
<dbReference type="GO" id="GO:0051604">
    <property type="term" value="P:protein maturation"/>
    <property type="evidence" value="ECO:0007669"/>
    <property type="project" value="TreeGrafter"/>
</dbReference>
<dbReference type="InterPro" id="IPR002780">
    <property type="entry name" value="Hyd_form_HypD"/>
</dbReference>
<dbReference type="EMBL" id="UOGC01000073">
    <property type="protein sequence ID" value="VAX18526.1"/>
    <property type="molecule type" value="Genomic_DNA"/>
</dbReference>
<sequence>MNYIDKFRNGAIAKKLVADLEKSASRLNRQITLMEVCGSHTMAIYRHGIKELVPQNIKLVSGPGCPVCVTPVGYIDTAIEIAQRDNVIITTFGDMMRVPGTTSSLQTERGRGADVRVVYSPMDAIDIAKKNETSEVVFLGVGFETTAPTSAVAILTAEREDVKNFSVLTACKTMPEPMIALMDGELRIDGYICPAHVSAIIGEDGYKPIVNKKAVPCVITGFEPLDILRGLRMLTDQVAEGRAEVENEYFRVVKPCGNKKAQDLLSTVYVKADAVWRGLGKIPNSGLAISPAYEKFDAAKRFKVTVPEPIENPACLCGDILRGLKEPLDCPLFAKACDPENPIGACMVSSEGTCAAEYRYGDWRHNDA</sequence>
<keyword evidence="2" id="KW-0479">Metal-binding</keyword>
<evidence type="ECO:0000256" key="1">
    <source>
        <dbReference type="ARBA" id="ARBA00007888"/>
    </source>
</evidence>
<dbReference type="NCBIfam" id="TIGR00075">
    <property type="entry name" value="hypD"/>
    <property type="match status" value="1"/>
</dbReference>
<keyword evidence="3" id="KW-0408">Iron</keyword>
<dbReference type="InterPro" id="IPR042244">
    <property type="entry name" value="HypD_2_sf"/>
</dbReference>
<dbReference type="InterPro" id="IPR042243">
    <property type="entry name" value="HypD_1"/>
</dbReference>
<evidence type="ECO:0000256" key="3">
    <source>
        <dbReference type="ARBA" id="ARBA00023004"/>
    </source>
</evidence>
<dbReference type="GO" id="GO:0051539">
    <property type="term" value="F:4 iron, 4 sulfur cluster binding"/>
    <property type="evidence" value="ECO:0007669"/>
    <property type="project" value="TreeGrafter"/>
</dbReference>
<dbReference type="Pfam" id="PF01924">
    <property type="entry name" value="HypD"/>
    <property type="match status" value="1"/>
</dbReference>
<comment type="similarity">
    <text evidence="1">Belongs to the HypD family.</text>
</comment>
<evidence type="ECO:0000256" key="2">
    <source>
        <dbReference type="ARBA" id="ARBA00022723"/>
    </source>
</evidence>
<name>A0A3B1BJP0_9ZZZZ</name>
<dbReference type="GO" id="GO:0005506">
    <property type="term" value="F:iron ion binding"/>
    <property type="evidence" value="ECO:0007669"/>
    <property type="project" value="TreeGrafter"/>
</dbReference>
<gene>
    <name evidence="4" type="ORF">MNBD_NITROSPINAE01-1171</name>
</gene>
<accession>A0A3B1BJP0</accession>